<proteinExistence type="predicted"/>
<accession>A0ABQ3KCR4</accession>
<evidence type="ECO:0000313" key="3">
    <source>
        <dbReference type="Proteomes" id="UP000649955"/>
    </source>
</evidence>
<sequence>MTMFAEQVDGVIGVDTHRDTLTAAVVTPIGAVLAHADVTADARGYRELLEFTRRHVPGARCWALEGASSYGAGLAAFLDTEGERVVEVCRPKRPVQRGGRKTDSLDAVRAAREALASEQLIHPRRRGQLHLRR</sequence>
<dbReference type="Proteomes" id="UP000649955">
    <property type="component" value="Unassembled WGS sequence"/>
</dbReference>
<dbReference type="PANTHER" id="PTHR33055:SF16">
    <property type="entry name" value="TRANSPOSASE FOR INSERTION SEQUENCE ELEMENT IS1547"/>
    <property type="match status" value="1"/>
</dbReference>
<evidence type="ECO:0000259" key="1">
    <source>
        <dbReference type="Pfam" id="PF01548"/>
    </source>
</evidence>
<evidence type="ECO:0000313" key="2">
    <source>
        <dbReference type="EMBL" id="GHG14311.1"/>
    </source>
</evidence>
<dbReference type="PANTHER" id="PTHR33055">
    <property type="entry name" value="TRANSPOSASE FOR INSERTION SEQUENCE ELEMENT IS1111A"/>
    <property type="match status" value="1"/>
</dbReference>
<name>A0ABQ3KCR4_9PSEU</name>
<comment type="caution">
    <text evidence="2">The sequence shown here is derived from an EMBL/GenBank/DDBJ whole genome shotgun (WGS) entry which is preliminary data.</text>
</comment>
<dbReference type="Pfam" id="PF01548">
    <property type="entry name" value="DEDD_Tnp_IS110"/>
    <property type="match status" value="1"/>
</dbReference>
<protein>
    <recommendedName>
        <fullName evidence="1">Transposase IS110-like N-terminal domain-containing protein</fullName>
    </recommendedName>
</protein>
<keyword evidence="3" id="KW-1185">Reference proteome</keyword>
<dbReference type="InterPro" id="IPR047650">
    <property type="entry name" value="Transpos_IS110"/>
</dbReference>
<dbReference type="EMBL" id="BNAW01000013">
    <property type="protein sequence ID" value="GHG14311.1"/>
    <property type="molecule type" value="Genomic_DNA"/>
</dbReference>
<feature type="domain" description="Transposase IS110-like N-terminal" evidence="1">
    <location>
        <begin position="12"/>
        <end position="123"/>
    </location>
</feature>
<dbReference type="RefSeq" id="WP_229902760.1">
    <property type="nucleotide sequence ID" value="NZ_BNAW01000013.1"/>
</dbReference>
<reference evidence="3" key="1">
    <citation type="journal article" date="2019" name="Int. J. Syst. Evol. Microbiol.">
        <title>The Global Catalogue of Microorganisms (GCM) 10K type strain sequencing project: providing services to taxonomists for standard genome sequencing and annotation.</title>
        <authorList>
            <consortium name="The Broad Institute Genomics Platform"/>
            <consortium name="The Broad Institute Genome Sequencing Center for Infectious Disease"/>
            <person name="Wu L."/>
            <person name="Ma J."/>
        </authorList>
    </citation>
    <scope>NUCLEOTIDE SEQUENCE [LARGE SCALE GENOMIC DNA]</scope>
    <source>
        <strain evidence="3">CGMCC 4.7680</strain>
    </source>
</reference>
<dbReference type="InterPro" id="IPR002525">
    <property type="entry name" value="Transp_IS110-like_N"/>
</dbReference>
<gene>
    <name evidence="2" type="ORF">GCM10017567_35070</name>
</gene>
<organism evidence="2 3">
    <name type="scientific">Amycolatopsis bullii</name>
    <dbReference type="NCBI Taxonomy" id="941987"/>
    <lineage>
        <taxon>Bacteria</taxon>
        <taxon>Bacillati</taxon>
        <taxon>Actinomycetota</taxon>
        <taxon>Actinomycetes</taxon>
        <taxon>Pseudonocardiales</taxon>
        <taxon>Pseudonocardiaceae</taxon>
        <taxon>Amycolatopsis</taxon>
    </lineage>
</organism>